<name>A0ACB9TS37_HOLOL</name>
<gene>
    <name evidence="1" type="ORF">MML48_1g04915</name>
</gene>
<dbReference type="Proteomes" id="UP001056778">
    <property type="component" value="Chromosome 1"/>
</dbReference>
<evidence type="ECO:0000313" key="1">
    <source>
        <dbReference type="EMBL" id="KAI4469644.1"/>
    </source>
</evidence>
<keyword evidence="2" id="KW-1185">Reference proteome</keyword>
<accession>A0ACB9TS37</accession>
<reference evidence="1" key="1">
    <citation type="submission" date="2022-04" db="EMBL/GenBank/DDBJ databases">
        <title>Chromosome-scale genome assembly of Holotrichia oblita Faldermann.</title>
        <authorList>
            <person name="Rongchong L."/>
        </authorList>
    </citation>
    <scope>NUCLEOTIDE SEQUENCE</scope>
    <source>
        <strain evidence="1">81SQS9</strain>
    </source>
</reference>
<organism evidence="1 2">
    <name type="scientific">Holotrichia oblita</name>
    <name type="common">Chafer beetle</name>
    <dbReference type="NCBI Taxonomy" id="644536"/>
    <lineage>
        <taxon>Eukaryota</taxon>
        <taxon>Metazoa</taxon>
        <taxon>Ecdysozoa</taxon>
        <taxon>Arthropoda</taxon>
        <taxon>Hexapoda</taxon>
        <taxon>Insecta</taxon>
        <taxon>Pterygota</taxon>
        <taxon>Neoptera</taxon>
        <taxon>Endopterygota</taxon>
        <taxon>Coleoptera</taxon>
        <taxon>Polyphaga</taxon>
        <taxon>Scarabaeiformia</taxon>
        <taxon>Scarabaeidae</taxon>
        <taxon>Melolonthinae</taxon>
        <taxon>Holotrichia</taxon>
    </lineage>
</organism>
<sequence length="964" mass="111318">MGNARSAEVEREEDIWWSNGDGQVQQSTDTEYLEQFNATISQKTQLCETSVNIEREQRKKEMQEDFIKFKQELARKHEKRRQLIAEKKKEMMDLRDELIKEKGENERLRRLLHENCLTSEASNVCSKSQKTDESSDVIITNIKEENEELKNEVEKLKLMLREKDIIVDKNRELRISLAQMQKELQNVNTQIISFEKERIDYQEHVTALKDIIRVTKEMLRVRESQIDELKKKISSIEELLASKEISILSDDLRQEYERQLRNIRDLRILYEDRQRIDKREKQNLQTQIEELKKTLEDEQKKNGELTERVTELEVDNSNKYDKIVNLDSNLGLAKAECKEMHAEMEVINQLFSQILISFNNEQDVDLDNMIKILEENHDLLTNIVINDESNQTSALPKVLLDLVNRVNEIKKDNKDVLTANGEEETSTFQAESVEKVEKTEKVEKLEVIKEEDVESQLAATHQLNSPEEIVENLPKVWRVLIELLSHQTPPNNEITEKKGENDNHCYKSVETPTGLRKVLSVSKTFIRLKSLILEKKSLEKEMMRLKQLNTHLEGRLSDQEKRLVLVSNELSKTWNFVGKMQKQHQQLHTQEKILRYELAQKRKLLTELKEELEYCRQKWSQARKQNSSTEEQWKQLRSEFASRKTSITDDINNSVESGYSDDKSSSDDDEDAGFGSKKQKAEEVASQRLDESNINEENERVTNLNPQNLGDENQNQENLTVSSVPESESNNAGCIERVSTEEMKVDPSDTLKKNDELTDIETLSLNAQETLSQHSSSLDGCHKTDVEETQQAEISSQDTRDEDVTSITEAQIVPDLSNKLTQDNFVEIATLSEVPVPVDHLPTDVLDQSTSSCSQSNSDANLDKPSTSHKNPVEAAAEFAARREEKMKRLEEQCKDLYFSVAKNSLRGLVMSNKLDNLHEIYGEQSQNTVVDQTENADVVNENTEETQSNPDITDSSDVKDNQE</sequence>
<proteinExistence type="predicted"/>
<evidence type="ECO:0000313" key="2">
    <source>
        <dbReference type="Proteomes" id="UP001056778"/>
    </source>
</evidence>
<dbReference type="EMBL" id="CM043015">
    <property type="protein sequence ID" value="KAI4469644.1"/>
    <property type="molecule type" value="Genomic_DNA"/>
</dbReference>
<comment type="caution">
    <text evidence="1">The sequence shown here is derived from an EMBL/GenBank/DDBJ whole genome shotgun (WGS) entry which is preliminary data.</text>
</comment>
<protein>
    <submittedName>
        <fullName evidence="1">Uncharacterized protein</fullName>
    </submittedName>
</protein>